<evidence type="ECO:0000313" key="1">
    <source>
        <dbReference type="EMBL" id="BBE33004.1"/>
    </source>
</evidence>
<dbReference type="EMBL" id="AP018711">
    <property type="protein sequence ID" value="BBE33004.1"/>
    <property type="molecule type" value="Genomic_DNA"/>
</dbReference>
<protein>
    <recommendedName>
        <fullName evidence="3">OmpA family protein</fullName>
    </recommendedName>
</protein>
<proteinExistence type="predicted"/>
<accession>A0AAD1D435</accession>
<organism evidence="1 2">
    <name type="scientific">Sphingosinicella microcystinivorans</name>
    <dbReference type="NCBI Taxonomy" id="335406"/>
    <lineage>
        <taxon>Bacteria</taxon>
        <taxon>Pseudomonadati</taxon>
        <taxon>Pseudomonadota</taxon>
        <taxon>Alphaproteobacteria</taxon>
        <taxon>Sphingomonadales</taxon>
        <taxon>Sphingosinicellaceae</taxon>
        <taxon>Sphingosinicella</taxon>
    </lineage>
</organism>
<dbReference type="Proteomes" id="UP000275727">
    <property type="component" value="Chromosome"/>
</dbReference>
<name>A0AAD1D435_SPHMI</name>
<evidence type="ECO:0008006" key="3">
    <source>
        <dbReference type="Google" id="ProtNLM"/>
    </source>
</evidence>
<evidence type="ECO:0000313" key="2">
    <source>
        <dbReference type="Proteomes" id="UP000275727"/>
    </source>
</evidence>
<dbReference type="AlphaFoldDB" id="A0AAD1D435"/>
<dbReference type="KEGG" id="smic:SmB9_06620"/>
<reference evidence="1 2" key="1">
    <citation type="submission" date="2018-06" db="EMBL/GenBank/DDBJ databases">
        <title>Complete Genome Sequence of the Microcystin-Degrading Bacterium Sphingosinicella microcystinivorans Strain B-9.</title>
        <authorList>
            <person name="Jin H."/>
            <person name="Nishizawa T."/>
            <person name="Guo Y."/>
            <person name="Nishizawa A."/>
            <person name="Park H."/>
            <person name="Kato H."/>
            <person name="Tsuji K."/>
            <person name="Harada K."/>
        </authorList>
    </citation>
    <scope>NUCLEOTIDE SEQUENCE [LARGE SCALE GENOMIC DNA]</scope>
    <source>
        <strain evidence="1 2">B9</strain>
    </source>
</reference>
<gene>
    <name evidence="1" type="ORF">SmB9_06620</name>
</gene>
<sequence length="81" mass="8649">MPPCAAAASAYSASCRSLWPTGPLIQKLHAWVVKGQSQRQEVSYKEILGPLRAASNDSAEGKAQNRRVTVNILVSKGLDGI</sequence>